<dbReference type="PANTHER" id="PTHR10293:SF16">
    <property type="entry name" value="GLUTAREDOXIN-RELATED PROTEIN 5, MITOCHONDRIAL"/>
    <property type="match status" value="1"/>
</dbReference>
<keyword evidence="4" id="KW-0408">Iron</keyword>
<dbReference type="NCBIfam" id="TIGR00365">
    <property type="entry name" value="Grx4 family monothiol glutaredoxin"/>
    <property type="match status" value="1"/>
</dbReference>
<gene>
    <name evidence="8" type="ORF">METZ01_LOCUS123907</name>
</gene>
<evidence type="ECO:0000313" key="8">
    <source>
        <dbReference type="EMBL" id="SVA71053.1"/>
    </source>
</evidence>
<protein>
    <recommendedName>
        <fullName evidence="7">Glutaredoxin domain-containing protein</fullName>
    </recommendedName>
</protein>
<dbReference type="Gene3D" id="3.40.30.10">
    <property type="entry name" value="Glutaredoxin"/>
    <property type="match status" value="1"/>
</dbReference>
<sequence length="106" mass="11874">MDLKEQIVNDIDSNSIILYMKGTKEMPMCGFSNSVVQVLNHYGVEYKDVNILEDPMIRVKLSEHSNWPTIPQLFVKGELVGGADITLELHQNGQLLDILDKANSGD</sequence>
<dbReference type="PROSITE" id="PS51354">
    <property type="entry name" value="GLUTAREDOXIN_2"/>
    <property type="match status" value="1"/>
</dbReference>
<feature type="domain" description="Glutaredoxin" evidence="7">
    <location>
        <begin position="16"/>
        <end position="80"/>
    </location>
</feature>
<dbReference type="GO" id="GO:0046872">
    <property type="term" value="F:metal ion binding"/>
    <property type="evidence" value="ECO:0007669"/>
    <property type="project" value="UniProtKB-KW"/>
</dbReference>
<evidence type="ECO:0000256" key="5">
    <source>
        <dbReference type="ARBA" id="ARBA00023014"/>
    </source>
</evidence>
<dbReference type="GO" id="GO:0051537">
    <property type="term" value="F:2 iron, 2 sulfur cluster binding"/>
    <property type="evidence" value="ECO:0007669"/>
    <property type="project" value="UniProtKB-KW"/>
</dbReference>
<dbReference type="PIRSF" id="PIRSF005894">
    <property type="entry name" value="Monothiol_GRX"/>
    <property type="match status" value="1"/>
</dbReference>
<dbReference type="GO" id="GO:0015036">
    <property type="term" value="F:disulfide oxidoreductase activity"/>
    <property type="evidence" value="ECO:0007669"/>
    <property type="project" value="InterPro"/>
</dbReference>
<evidence type="ECO:0000256" key="1">
    <source>
        <dbReference type="ARBA" id="ARBA00009630"/>
    </source>
</evidence>
<comment type="similarity">
    <text evidence="1">Belongs to the glutaredoxin family. Monothiol subfamily.</text>
</comment>
<dbReference type="InterPro" id="IPR014434">
    <property type="entry name" value="Monothiol_GRX"/>
</dbReference>
<dbReference type="CDD" id="cd03028">
    <property type="entry name" value="GRX_PICOT_like"/>
    <property type="match status" value="1"/>
</dbReference>
<keyword evidence="5" id="KW-0411">Iron-sulfur</keyword>
<dbReference type="SUPFAM" id="SSF52833">
    <property type="entry name" value="Thioredoxin-like"/>
    <property type="match status" value="1"/>
</dbReference>
<dbReference type="InterPro" id="IPR002109">
    <property type="entry name" value="Glutaredoxin"/>
</dbReference>
<keyword evidence="6" id="KW-0676">Redox-active center</keyword>
<keyword evidence="2" id="KW-0001">2Fe-2S</keyword>
<dbReference type="InterPro" id="IPR036249">
    <property type="entry name" value="Thioredoxin-like_sf"/>
</dbReference>
<organism evidence="8">
    <name type="scientific">marine metagenome</name>
    <dbReference type="NCBI Taxonomy" id="408172"/>
    <lineage>
        <taxon>unclassified sequences</taxon>
        <taxon>metagenomes</taxon>
        <taxon>ecological metagenomes</taxon>
    </lineage>
</organism>
<accession>A0A381Y3K6</accession>
<dbReference type="EMBL" id="UINC01017214">
    <property type="protein sequence ID" value="SVA71053.1"/>
    <property type="molecule type" value="Genomic_DNA"/>
</dbReference>
<evidence type="ECO:0000256" key="2">
    <source>
        <dbReference type="ARBA" id="ARBA00022714"/>
    </source>
</evidence>
<dbReference type="PANTHER" id="PTHR10293">
    <property type="entry name" value="GLUTAREDOXIN FAMILY MEMBER"/>
    <property type="match status" value="1"/>
</dbReference>
<dbReference type="InterPro" id="IPR033658">
    <property type="entry name" value="GRX_PICOT-like"/>
</dbReference>
<evidence type="ECO:0000256" key="3">
    <source>
        <dbReference type="ARBA" id="ARBA00022723"/>
    </source>
</evidence>
<keyword evidence="3" id="KW-0479">Metal-binding</keyword>
<dbReference type="FunFam" id="3.40.30.10:FF:000005">
    <property type="entry name" value="Glutaredoxin 5"/>
    <property type="match status" value="1"/>
</dbReference>
<dbReference type="GO" id="GO:0005739">
    <property type="term" value="C:mitochondrion"/>
    <property type="evidence" value="ECO:0007669"/>
    <property type="project" value="UniProtKB-ARBA"/>
</dbReference>
<dbReference type="InterPro" id="IPR004480">
    <property type="entry name" value="Monothiol_GRX-rel"/>
</dbReference>
<evidence type="ECO:0000256" key="4">
    <source>
        <dbReference type="ARBA" id="ARBA00023004"/>
    </source>
</evidence>
<dbReference type="Pfam" id="PF00462">
    <property type="entry name" value="Glutaredoxin"/>
    <property type="match status" value="1"/>
</dbReference>
<name>A0A381Y3K6_9ZZZZ</name>
<proteinExistence type="inferred from homology"/>
<evidence type="ECO:0000256" key="6">
    <source>
        <dbReference type="ARBA" id="ARBA00023284"/>
    </source>
</evidence>
<reference evidence="8" key="1">
    <citation type="submission" date="2018-05" db="EMBL/GenBank/DDBJ databases">
        <authorList>
            <person name="Lanie J.A."/>
            <person name="Ng W.-L."/>
            <person name="Kazmierczak K.M."/>
            <person name="Andrzejewski T.M."/>
            <person name="Davidsen T.M."/>
            <person name="Wayne K.J."/>
            <person name="Tettelin H."/>
            <person name="Glass J.I."/>
            <person name="Rusch D."/>
            <person name="Podicherti R."/>
            <person name="Tsui H.-C.T."/>
            <person name="Winkler M.E."/>
        </authorList>
    </citation>
    <scope>NUCLEOTIDE SEQUENCE</scope>
</reference>
<dbReference type="AlphaFoldDB" id="A0A381Y3K6"/>
<evidence type="ECO:0000259" key="7">
    <source>
        <dbReference type="Pfam" id="PF00462"/>
    </source>
</evidence>